<accession>A0AAD5VJR4</accession>
<name>A0AAD5VJR4_9AGAR</name>
<feature type="domain" description="DUF5648" evidence="2">
    <location>
        <begin position="82"/>
        <end position="227"/>
    </location>
</feature>
<keyword evidence="4" id="KW-1185">Reference proteome</keyword>
<sequence>MQLKSSLKLISLIFSFTSVVDATDPSYTTMSYPTGTVITTTTTQTVTYTQTIPYNQTITYCPPTSTPAPTCPLNAGAMYLRRMWRGDISSHFYSTYGPEVAYYGTQAYVEETPQGRLYPVQQVGTVPLWRCIESGGTPQVNYFYTANAAEFQARVAGGCQAMGDPAAAGVAQEIGYLYTSQVCGSVPLYRLYSASRFDNFYTINSTERQNNINNGLYADQGIVGYVLPN</sequence>
<dbReference type="EMBL" id="JANIEX010000919">
    <property type="protein sequence ID" value="KAJ3562052.1"/>
    <property type="molecule type" value="Genomic_DNA"/>
</dbReference>
<dbReference type="Pfam" id="PF18885">
    <property type="entry name" value="DUF5648"/>
    <property type="match status" value="1"/>
</dbReference>
<comment type="caution">
    <text evidence="3">The sequence shown here is derived from an EMBL/GenBank/DDBJ whole genome shotgun (WGS) entry which is preliminary data.</text>
</comment>
<evidence type="ECO:0000313" key="3">
    <source>
        <dbReference type="EMBL" id="KAJ3562052.1"/>
    </source>
</evidence>
<reference evidence="3" key="1">
    <citation type="submission" date="2022-07" db="EMBL/GenBank/DDBJ databases">
        <title>Genome Sequence of Leucocoprinus birnbaumii.</title>
        <authorList>
            <person name="Buettner E."/>
        </authorList>
    </citation>
    <scope>NUCLEOTIDE SEQUENCE</scope>
    <source>
        <strain evidence="3">VT141</strain>
    </source>
</reference>
<feature type="chain" id="PRO_5042234184" description="DUF5648 domain-containing protein" evidence="1">
    <location>
        <begin position="23"/>
        <end position="229"/>
    </location>
</feature>
<keyword evidence="1" id="KW-0732">Signal</keyword>
<evidence type="ECO:0000313" key="4">
    <source>
        <dbReference type="Proteomes" id="UP001213000"/>
    </source>
</evidence>
<proteinExistence type="predicted"/>
<dbReference type="Proteomes" id="UP001213000">
    <property type="component" value="Unassembled WGS sequence"/>
</dbReference>
<protein>
    <recommendedName>
        <fullName evidence="2">DUF5648 domain-containing protein</fullName>
    </recommendedName>
</protein>
<dbReference type="InterPro" id="IPR043708">
    <property type="entry name" value="DUF5648"/>
</dbReference>
<gene>
    <name evidence="3" type="ORF">NP233_g9815</name>
</gene>
<feature type="signal peptide" evidence="1">
    <location>
        <begin position="1"/>
        <end position="22"/>
    </location>
</feature>
<evidence type="ECO:0000256" key="1">
    <source>
        <dbReference type="SAM" id="SignalP"/>
    </source>
</evidence>
<organism evidence="3 4">
    <name type="scientific">Leucocoprinus birnbaumii</name>
    <dbReference type="NCBI Taxonomy" id="56174"/>
    <lineage>
        <taxon>Eukaryota</taxon>
        <taxon>Fungi</taxon>
        <taxon>Dikarya</taxon>
        <taxon>Basidiomycota</taxon>
        <taxon>Agaricomycotina</taxon>
        <taxon>Agaricomycetes</taxon>
        <taxon>Agaricomycetidae</taxon>
        <taxon>Agaricales</taxon>
        <taxon>Agaricineae</taxon>
        <taxon>Agaricaceae</taxon>
        <taxon>Leucocoprinus</taxon>
    </lineage>
</organism>
<evidence type="ECO:0000259" key="2">
    <source>
        <dbReference type="Pfam" id="PF18885"/>
    </source>
</evidence>
<dbReference type="AlphaFoldDB" id="A0AAD5VJR4"/>